<dbReference type="Pfam" id="PF01980">
    <property type="entry name" value="TrmO_N"/>
    <property type="match status" value="1"/>
</dbReference>
<dbReference type="eggNOG" id="COG1720">
    <property type="taxonomic scope" value="Bacteria"/>
</dbReference>
<dbReference type="CDD" id="cd09281">
    <property type="entry name" value="UPF0066"/>
    <property type="match status" value="1"/>
</dbReference>
<evidence type="ECO:0000256" key="1">
    <source>
        <dbReference type="ARBA" id="ARBA00022691"/>
    </source>
</evidence>
<dbReference type="PANTHER" id="PTHR12818">
    <property type="entry name" value="TRNA (ADENINE(37)-N6)-METHYLTRANSFERASE"/>
    <property type="match status" value="1"/>
</dbReference>
<dbReference type="EMBL" id="CP006650">
    <property type="protein sequence ID" value="AGT08103.1"/>
    <property type="molecule type" value="Genomic_DNA"/>
</dbReference>
<keyword evidence="1" id="KW-0949">S-adenosyl-L-methionine</keyword>
<accession>S5Y9S6</accession>
<dbReference type="OrthoDB" id="9804309at2"/>
<evidence type="ECO:0000313" key="5">
    <source>
        <dbReference type="Proteomes" id="UP000015480"/>
    </source>
</evidence>
<sequence length="160" mass="17830">MAESVPGDLRPHEIAVNAPPRSDADLWFIGSIHTPWVDRKTSPKKGDAKDGPVCEIRLDPLWRGALLGLEGKSQLQILYWMHQARRDVVQQNPDFGDRGIGTFALRSPLRPNPIASSVVTLERIEGTSLFVRGLDCIDGTPLVDIKPIFCYDEQPERHPA</sequence>
<evidence type="ECO:0000259" key="3">
    <source>
        <dbReference type="PROSITE" id="PS51668"/>
    </source>
</evidence>
<keyword evidence="5" id="KW-1185">Reference proteome</keyword>
<dbReference type="SUPFAM" id="SSF118196">
    <property type="entry name" value="YaeB-like"/>
    <property type="match status" value="1"/>
</dbReference>
<dbReference type="InterPro" id="IPR036413">
    <property type="entry name" value="YaeB-like_sf"/>
</dbReference>
<dbReference type="STRING" id="1367847.JCM7686_0994"/>
<dbReference type="AlphaFoldDB" id="S5Y9S6"/>
<dbReference type="PANTHER" id="PTHR12818:SF0">
    <property type="entry name" value="TRNA (ADENINE(37)-N6)-METHYLTRANSFERASE"/>
    <property type="match status" value="1"/>
</dbReference>
<feature type="domain" description="TsaA-like" evidence="3">
    <location>
        <begin position="26"/>
        <end position="157"/>
    </location>
</feature>
<dbReference type="InterPro" id="IPR036414">
    <property type="entry name" value="YaeB_N_sf"/>
</dbReference>
<dbReference type="Gene3D" id="2.40.30.70">
    <property type="entry name" value="YaeB-like"/>
    <property type="match status" value="1"/>
</dbReference>
<name>S5Y9S6_PARAH</name>
<reference evidence="4 5" key="1">
    <citation type="journal article" date="2014" name="BMC Genomics">
        <title>Architecture and functions of a multipartite genome of the methylotrophic bacterium Paracoccus aminophilus JCM 7686, containing primary and secondary chromids.</title>
        <authorList>
            <person name="Dziewit L."/>
            <person name="Czarnecki J."/>
            <person name="Wibberg D."/>
            <person name="Radlinska M."/>
            <person name="Mrozek P."/>
            <person name="Szymczak M."/>
            <person name="Schluter A."/>
            <person name="Puhler A."/>
            <person name="Bartosik D."/>
        </authorList>
    </citation>
    <scope>NUCLEOTIDE SEQUENCE [LARGE SCALE GENOMIC DNA]</scope>
    <source>
        <strain evidence="4">JCM 7686</strain>
    </source>
</reference>
<dbReference type="Proteomes" id="UP000015480">
    <property type="component" value="Chromosome"/>
</dbReference>
<dbReference type="PATRIC" id="fig|1367847.3.peg.958"/>
<dbReference type="PROSITE" id="PS51668">
    <property type="entry name" value="TSAA_2"/>
    <property type="match status" value="1"/>
</dbReference>
<dbReference type="InterPro" id="IPR040372">
    <property type="entry name" value="YaeB-like"/>
</dbReference>
<comment type="similarity">
    <text evidence="2">Belongs to the tRNA methyltransferase O family.</text>
</comment>
<proteinExistence type="inferred from homology"/>
<protein>
    <recommendedName>
        <fullName evidence="3">TsaA-like domain-containing protein</fullName>
    </recommendedName>
</protein>
<dbReference type="KEGG" id="pami:JCM7686_0994"/>
<dbReference type="InterPro" id="IPR023370">
    <property type="entry name" value="TrmO-like_N"/>
</dbReference>
<evidence type="ECO:0000313" key="4">
    <source>
        <dbReference type="EMBL" id="AGT08103.1"/>
    </source>
</evidence>
<organism evidence="4 5">
    <name type="scientific">Paracoccus aminophilus JCM 7686</name>
    <dbReference type="NCBI Taxonomy" id="1367847"/>
    <lineage>
        <taxon>Bacteria</taxon>
        <taxon>Pseudomonadati</taxon>
        <taxon>Pseudomonadota</taxon>
        <taxon>Alphaproteobacteria</taxon>
        <taxon>Rhodobacterales</taxon>
        <taxon>Paracoccaceae</taxon>
        <taxon>Paracoccus</taxon>
    </lineage>
</organism>
<dbReference type="HOGENOM" id="CLU_013458_2_0_5"/>
<evidence type="ECO:0000256" key="2">
    <source>
        <dbReference type="ARBA" id="ARBA00033753"/>
    </source>
</evidence>
<dbReference type="RefSeq" id="WP_020949741.1">
    <property type="nucleotide sequence ID" value="NC_022041.1"/>
</dbReference>
<gene>
    <name evidence="4" type="ORF">JCM7686_0994</name>
</gene>